<dbReference type="Proteomes" id="UP000533598">
    <property type="component" value="Unassembled WGS sequence"/>
</dbReference>
<evidence type="ECO:0000313" key="3">
    <source>
        <dbReference type="Proteomes" id="UP000533598"/>
    </source>
</evidence>
<comment type="caution">
    <text evidence="2">The sequence shown here is derived from an EMBL/GenBank/DDBJ whole genome shotgun (WGS) entry which is preliminary data.</text>
</comment>
<sequence>MLERRCRQSTRDAVWAHLVLRSRTEGATWTVAAVGMALPALTSVTARLTDRFAADPADVAGEVLRGFLAAVSTIDLRRSKIMLRLRWAAFRAGHAAVAEALAAPTPLPSGFFSRAPHPPWGHPDLVLARAVDEEVLTRIEAAVIGATRLEEVPMADWAARSRMKLWAAYKMRQRAEARLRAYLCEDTVEPTAPRRQPGPDRPRSVTKSRGRSGRKVRRGMSKTGSDSGVQVHETTPSNPRRSEVPPCA</sequence>
<evidence type="ECO:0000313" key="2">
    <source>
        <dbReference type="EMBL" id="MBB4679486.1"/>
    </source>
</evidence>
<feature type="compositionally biased region" description="Polar residues" evidence="1">
    <location>
        <begin position="223"/>
        <end position="239"/>
    </location>
</feature>
<evidence type="ECO:0000256" key="1">
    <source>
        <dbReference type="SAM" id="MobiDB-lite"/>
    </source>
</evidence>
<name>A0A7W7CGP7_9PSEU</name>
<feature type="region of interest" description="Disordered" evidence="1">
    <location>
        <begin position="188"/>
        <end position="248"/>
    </location>
</feature>
<dbReference type="EMBL" id="JACHMH010000001">
    <property type="protein sequence ID" value="MBB4679486.1"/>
    <property type="molecule type" value="Genomic_DNA"/>
</dbReference>
<protein>
    <submittedName>
        <fullName evidence="2">Uncharacterized protein</fullName>
    </submittedName>
</protein>
<feature type="compositionally biased region" description="Basic residues" evidence="1">
    <location>
        <begin position="204"/>
        <end position="220"/>
    </location>
</feature>
<dbReference type="RefSeq" id="WP_312988214.1">
    <property type="nucleotide sequence ID" value="NZ_BAAAUI010000001.1"/>
</dbReference>
<organism evidence="2 3">
    <name type="scientific">Crossiella cryophila</name>
    <dbReference type="NCBI Taxonomy" id="43355"/>
    <lineage>
        <taxon>Bacteria</taxon>
        <taxon>Bacillati</taxon>
        <taxon>Actinomycetota</taxon>
        <taxon>Actinomycetes</taxon>
        <taxon>Pseudonocardiales</taxon>
        <taxon>Pseudonocardiaceae</taxon>
        <taxon>Crossiella</taxon>
    </lineage>
</organism>
<gene>
    <name evidence="2" type="ORF">HNR67_005604</name>
</gene>
<accession>A0A7W7CGP7</accession>
<dbReference type="AlphaFoldDB" id="A0A7W7CGP7"/>
<keyword evidence="3" id="KW-1185">Reference proteome</keyword>
<reference evidence="2 3" key="1">
    <citation type="submission" date="2020-08" db="EMBL/GenBank/DDBJ databases">
        <title>Sequencing the genomes of 1000 actinobacteria strains.</title>
        <authorList>
            <person name="Klenk H.-P."/>
        </authorList>
    </citation>
    <scope>NUCLEOTIDE SEQUENCE [LARGE SCALE GENOMIC DNA]</scope>
    <source>
        <strain evidence="2 3">DSM 44230</strain>
    </source>
</reference>
<proteinExistence type="predicted"/>